<organism evidence="11 12">
    <name type="scientific">Agrocybe pediades</name>
    <dbReference type="NCBI Taxonomy" id="84607"/>
    <lineage>
        <taxon>Eukaryota</taxon>
        <taxon>Fungi</taxon>
        <taxon>Dikarya</taxon>
        <taxon>Basidiomycota</taxon>
        <taxon>Agaricomycotina</taxon>
        <taxon>Agaricomycetes</taxon>
        <taxon>Agaricomycetidae</taxon>
        <taxon>Agaricales</taxon>
        <taxon>Agaricineae</taxon>
        <taxon>Strophariaceae</taxon>
        <taxon>Agrocybe</taxon>
    </lineage>
</organism>
<evidence type="ECO:0000256" key="6">
    <source>
        <dbReference type="ARBA" id="ARBA00022832"/>
    </source>
</evidence>
<comment type="catalytic activity">
    <reaction evidence="9">
        <text>S-hexadecanoyl-L-cysteinyl-[protein] + H2O = L-cysteinyl-[protein] + hexadecanoate + H(+)</text>
        <dbReference type="Rhea" id="RHEA:19233"/>
        <dbReference type="Rhea" id="RHEA-COMP:10131"/>
        <dbReference type="Rhea" id="RHEA-COMP:11032"/>
        <dbReference type="ChEBI" id="CHEBI:7896"/>
        <dbReference type="ChEBI" id="CHEBI:15377"/>
        <dbReference type="ChEBI" id="CHEBI:15378"/>
        <dbReference type="ChEBI" id="CHEBI:29950"/>
        <dbReference type="ChEBI" id="CHEBI:74151"/>
        <dbReference type="EC" id="3.1.2.22"/>
    </reaction>
</comment>
<keyword evidence="5" id="KW-0378">Hydrolase</keyword>
<evidence type="ECO:0000256" key="9">
    <source>
        <dbReference type="ARBA" id="ARBA00047337"/>
    </source>
</evidence>
<dbReference type="InterPro" id="IPR029058">
    <property type="entry name" value="AB_hydrolase_fold"/>
</dbReference>
<keyword evidence="4" id="KW-0719">Serine esterase</keyword>
<dbReference type="InterPro" id="IPR003140">
    <property type="entry name" value="PLipase/COase/thioEstase"/>
</dbReference>
<name>A0A8H4VRN6_9AGAR</name>
<dbReference type="Gene3D" id="3.40.50.1820">
    <property type="entry name" value="alpha/beta hydrolase"/>
    <property type="match status" value="1"/>
</dbReference>
<evidence type="ECO:0000256" key="1">
    <source>
        <dbReference type="ARBA" id="ARBA00006499"/>
    </source>
</evidence>
<evidence type="ECO:0000256" key="2">
    <source>
        <dbReference type="ARBA" id="ARBA00012423"/>
    </source>
</evidence>
<evidence type="ECO:0000259" key="10">
    <source>
        <dbReference type="Pfam" id="PF02230"/>
    </source>
</evidence>
<dbReference type="SUPFAM" id="SSF53474">
    <property type="entry name" value="alpha/beta-Hydrolases"/>
    <property type="match status" value="1"/>
</dbReference>
<dbReference type="PANTHER" id="PTHR10655">
    <property type="entry name" value="LYSOPHOSPHOLIPASE-RELATED"/>
    <property type="match status" value="1"/>
</dbReference>
<evidence type="ECO:0000256" key="8">
    <source>
        <dbReference type="ARBA" id="ARBA00031195"/>
    </source>
</evidence>
<dbReference type="Pfam" id="PF02230">
    <property type="entry name" value="Abhydrolase_2"/>
    <property type="match status" value="1"/>
</dbReference>
<comment type="similarity">
    <text evidence="1">Belongs to the AB hydrolase superfamily. AB hydrolase 2 family.</text>
</comment>
<dbReference type="GO" id="GO:0008474">
    <property type="term" value="F:palmitoyl-(protein) hydrolase activity"/>
    <property type="evidence" value="ECO:0007669"/>
    <property type="project" value="UniProtKB-EC"/>
</dbReference>
<gene>
    <name evidence="11" type="ORF">D9613_004957</name>
</gene>
<evidence type="ECO:0000313" key="12">
    <source>
        <dbReference type="Proteomes" id="UP000521872"/>
    </source>
</evidence>
<keyword evidence="6" id="KW-0276">Fatty acid metabolism</keyword>
<evidence type="ECO:0000256" key="3">
    <source>
        <dbReference type="ARBA" id="ARBA00014923"/>
    </source>
</evidence>
<keyword evidence="12" id="KW-1185">Reference proteome</keyword>
<evidence type="ECO:0000256" key="4">
    <source>
        <dbReference type="ARBA" id="ARBA00022487"/>
    </source>
</evidence>
<accession>A0A8H4VRN6</accession>
<reference evidence="11 12" key="1">
    <citation type="submission" date="2019-12" db="EMBL/GenBank/DDBJ databases">
        <authorList>
            <person name="Floudas D."/>
            <person name="Bentzer J."/>
            <person name="Ahren D."/>
            <person name="Johansson T."/>
            <person name="Persson P."/>
            <person name="Tunlid A."/>
        </authorList>
    </citation>
    <scope>NUCLEOTIDE SEQUENCE [LARGE SCALE GENOMIC DNA]</scope>
    <source>
        <strain evidence="11 12">CBS 102.39</strain>
    </source>
</reference>
<dbReference type="GO" id="GO:0006631">
    <property type="term" value="P:fatty acid metabolic process"/>
    <property type="evidence" value="ECO:0007669"/>
    <property type="project" value="UniProtKB-KW"/>
</dbReference>
<comment type="caution">
    <text evidence="11">The sequence shown here is derived from an EMBL/GenBank/DDBJ whole genome shotgun (WGS) entry which is preliminary data.</text>
</comment>
<dbReference type="Proteomes" id="UP000521872">
    <property type="component" value="Unassembled WGS sequence"/>
</dbReference>
<dbReference type="PANTHER" id="PTHR10655:SF17">
    <property type="entry name" value="LYSOPHOSPHOLIPASE-LIKE PROTEIN 1"/>
    <property type="match status" value="1"/>
</dbReference>
<evidence type="ECO:0000256" key="5">
    <source>
        <dbReference type="ARBA" id="ARBA00022801"/>
    </source>
</evidence>
<dbReference type="AlphaFoldDB" id="A0A8H4VRN6"/>
<proteinExistence type="inferred from homology"/>
<dbReference type="GO" id="GO:0052689">
    <property type="term" value="F:carboxylic ester hydrolase activity"/>
    <property type="evidence" value="ECO:0007669"/>
    <property type="project" value="UniProtKB-KW"/>
</dbReference>
<evidence type="ECO:0000313" key="11">
    <source>
        <dbReference type="EMBL" id="KAF4619587.1"/>
    </source>
</evidence>
<sequence length="240" mass="26046">MAVAPQLQYVTVPATAQHTATVICIHGLGDSAQGVKPLVDMTDPALAHVKWLLPNSPVRPVKANMNMVMPSWYDIYSFGLDGAEDEEGMLKSAVLINELIKYEIETNGIDPSRIILGGYSQGGVMSVLTGLTGNYKLAGIFVLSGWLPLRTKFKELASENAVSIPIFWAAGNSDPLVKGELNRESLRILNEEVGIPAAQPGKLGGIFSKIYNMRHGTTQEERDELTAFIKMAIPANRNPL</sequence>
<comment type="function">
    <text evidence="7">Hydrolyzes fatty acids from S-acylated cysteine residues in proteins with a strong preference for palmitoylated G-alpha proteins over other acyl substrates. Mediates the deacylation of G-alpha proteins such as GPA1 in vivo, but has weak or no activity toward palmitoylated Ras proteins. Has weak lysophospholipase activity in vitro; however such activity may not exist in vivo.</text>
</comment>
<protein>
    <recommendedName>
        <fullName evidence="3">Acyl-protein thioesterase 1</fullName>
        <ecNumber evidence="2">3.1.2.22</ecNumber>
    </recommendedName>
    <alternativeName>
        <fullName evidence="8">Palmitoyl-protein hydrolase</fullName>
    </alternativeName>
</protein>
<feature type="domain" description="Phospholipase/carboxylesterase/thioesterase" evidence="10">
    <location>
        <begin position="11"/>
        <end position="189"/>
    </location>
</feature>
<dbReference type="InterPro" id="IPR050565">
    <property type="entry name" value="LYPA1-2/EST-like"/>
</dbReference>
<keyword evidence="6" id="KW-0443">Lipid metabolism</keyword>
<dbReference type="EMBL" id="JAACJL010000016">
    <property type="protein sequence ID" value="KAF4619587.1"/>
    <property type="molecule type" value="Genomic_DNA"/>
</dbReference>
<dbReference type="EC" id="3.1.2.22" evidence="2"/>
<dbReference type="GO" id="GO:0005737">
    <property type="term" value="C:cytoplasm"/>
    <property type="evidence" value="ECO:0007669"/>
    <property type="project" value="TreeGrafter"/>
</dbReference>
<evidence type="ECO:0000256" key="7">
    <source>
        <dbReference type="ARBA" id="ARBA00029392"/>
    </source>
</evidence>